<comment type="caution">
    <text evidence="2">The sequence shown here is derived from an EMBL/GenBank/DDBJ whole genome shotgun (WGS) entry which is preliminary data.</text>
</comment>
<protein>
    <recommendedName>
        <fullName evidence="1">DinB-like domain-containing protein</fullName>
    </recommendedName>
</protein>
<dbReference type="EMBL" id="AKKV01000004">
    <property type="protein sequence ID" value="EIT87450.1"/>
    <property type="molecule type" value="Genomic_DNA"/>
</dbReference>
<dbReference type="Proteomes" id="UP000004080">
    <property type="component" value="Unassembled WGS sequence"/>
</dbReference>
<evidence type="ECO:0000313" key="2">
    <source>
        <dbReference type="EMBL" id="EIT87450.1"/>
    </source>
</evidence>
<dbReference type="OrthoDB" id="1434917at2"/>
<dbReference type="InterPro" id="IPR024775">
    <property type="entry name" value="DinB-like"/>
</dbReference>
<name>I8UKS0_9BACL</name>
<dbReference type="Gene3D" id="1.20.120.450">
    <property type="entry name" value="dinb family like domain"/>
    <property type="match status" value="1"/>
</dbReference>
<dbReference type="RefSeq" id="WP_007200155.1">
    <property type="nucleotide sequence ID" value="NZ_AKKV01000004.1"/>
</dbReference>
<dbReference type="PATRIC" id="fig|1196324.3.peg.44"/>
<dbReference type="STRING" id="1196324.A374_00220"/>
<organism evidence="2 3">
    <name type="scientific">Fictibacillus macauensis ZFHKF-1</name>
    <dbReference type="NCBI Taxonomy" id="1196324"/>
    <lineage>
        <taxon>Bacteria</taxon>
        <taxon>Bacillati</taxon>
        <taxon>Bacillota</taxon>
        <taxon>Bacilli</taxon>
        <taxon>Bacillales</taxon>
        <taxon>Fictibacillaceae</taxon>
        <taxon>Fictibacillus</taxon>
    </lineage>
</organism>
<accession>I8UKS0</accession>
<dbReference type="SUPFAM" id="SSF109854">
    <property type="entry name" value="DinB/YfiT-like putative metalloenzymes"/>
    <property type="match status" value="1"/>
</dbReference>
<dbReference type="AlphaFoldDB" id="I8UKS0"/>
<evidence type="ECO:0000259" key="1">
    <source>
        <dbReference type="Pfam" id="PF12867"/>
    </source>
</evidence>
<evidence type="ECO:0000313" key="3">
    <source>
        <dbReference type="Proteomes" id="UP000004080"/>
    </source>
</evidence>
<reference evidence="2 3" key="1">
    <citation type="journal article" date="2012" name="J. Bacteriol.">
        <title>Genome of Bacillus macauensis ZFHKF-1, a Long-Chain-Forming Bacterium.</title>
        <authorList>
            <person name="Cai L."/>
            <person name="Zhang T."/>
        </authorList>
    </citation>
    <scope>NUCLEOTIDE SEQUENCE [LARGE SCALE GENOMIC DNA]</scope>
    <source>
        <strain evidence="2 3">ZFHKF-1</strain>
    </source>
</reference>
<sequence>MNFSLSSSLDLLQRTPATLTALLQGLSADWLHSTEGEGTWNSVEVLDHLIVCEQTNWLPRLEFLLAEGEQKLFPPFDREAHLGVQTTETLDEKLQKFTALRTQSLQTLQVLATPDALEQTGQHPAFGTVKARELIATWTVHDLTHIAQIVRVFATHYKSDVGPWIAYLGILQK</sequence>
<feature type="domain" description="DinB-like" evidence="1">
    <location>
        <begin position="12"/>
        <end position="149"/>
    </location>
</feature>
<dbReference type="eggNOG" id="ENOG5031R2Z">
    <property type="taxonomic scope" value="Bacteria"/>
</dbReference>
<gene>
    <name evidence="2" type="ORF">A374_00220</name>
</gene>
<proteinExistence type="predicted"/>
<dbReference type="Pfam" id="PF12867">
    <property type="entry name" value="DinB_2"/>
    <property type="match status" value="1"/>
</dbReference>
<dbReference type="InterPro" id="IPR034660">
    <property type="entry name" value="DinB/YfiT-like"/>
</dbReference>
<keyword evidence="3" id="KW-1185">Reference proteome</keyword>